<proteinExistence type="predicted"/>
<dbReference type="NCBIfam" id="TIGR01484">
    <property type="entry name" value="HAD-SF-IIB"/>
    <property type="match status" value="1"/>
</dbReference>
<keyword evidence="2" id="KW-0378">Hydrolase</keyword>
<reference evidence="2 3" key="1">
    <citation type="submission" date="2024-09" db="EMBL/GenBank/DDBJ databases">
        <authorList>
            <person name="Sun Q."/>
            <person name="Mori K."/>
        </authorList>
    </citation>
    <scope>NUCLEOTIDE SEQUENCE [LARGE SCALE GENOMIC DNA]</scope>
    <source>
        <strain evidence="2 3">ATCC 51285</strain>
    </source>
</reference>
<dbReference type="Proteomes" id="UP001589628">
    <property type="component" value="Unassembled WGS sequence"/>
</dbReference>
<comment type="caution">
    <text evidence="2">The sequence shown here is derived from an EMBL/GenBank/DDBJ whole genome shotgun (WGS) entry which is preliminary data.</text>
</comment>
<dbReference type="InterPro" id="IPR006379">
    <property type="entry name" value="HAD-SF_hydro_IIB"/>
</dbReference>
<organism evidence="2 3">
    <name type="scientific">Balneatrix alpica</name>
    <dbReference type="NCBI Taxonomy" id="75684"/>
    <lineage>
        <taxon>Bacteria</taxon>
        <taxon>Pseudomonadati</taxon>
        <taxon>Pseudomonadota</taxon>
        <taxon>Gammaproteobacteria</taxon>
        <taxon>Oceanospirillales</taxon>
        <taxon>Balneatrichaceae</taxon>
        <taxon>Balneatrix</taxon>
    </lineage>
</organism>
<dbReference type="InterPro" id="IPR023214">
    <property type="entry name" value="HAD_sf"/>
</dbReference>
<dbReference type="Gene3D" id="3.40.50.1000">
    <property type="entry name" value="HAD superfamily/HAD-like"/>
    <property type="match status" value="2"/>
</dbReference>
<keyword evidence="3" id="KW-1185">Reference proteome</keyword>
<feature type="domain" description="Sucrose phosphatase-like" evidence="1">
    <location>
        <begin position="21"/>
        <end position="237"/>
    </location>
</feature>
<dbReference type="InterPro" id="IPR036412">
    <property type="entry name" value="HAD-like_sf"/>
</dbReference>
<dbReference type="SUPFAM" id="SSF56784">
    <property type="entry name" value="HAD-like"/>
    <property type="match status" value="1"/>
</dbReference>
<name>A0ABV5ZEV2_9GAMM</name>
<dbReference type="EC" id="3.1.3.-" evidence="2"/>
<accession>A0ABV5ZEV2</accession>
<evidence type="ECO:0000259" key="1">
    <source>
        <dbReference type="Pfam" id="PF05116"/>
    </source>
</evidence>
<protein>
    <submittedName>
        <fullName evidence="2">HAD family hydrolase</fullName>
        <ecNumber evidence="2">3.1.3.-</ecNumber>
    </submittedName>
</protein>
<dbReference type="RefSeq" id="WP_051527592.1">
    <property type="nucleotide sequence ID" value="NZ_JBHLZN010000006.1"/>
</dbReference>
<gene>
    <name evidence="2" type="ORF">ACFFLH_15385</name>
</gene>
<dbReference type="InterPro" id="IPR006380">
    <property type="entry name" value="SPP-like_dom"/>
</dbReference>
<dbReference type="EMBL" id="JBHLZN010000006">
    <property type="protein sequence ID" value="MFB9887797.1"/>
    <property type="molecule type" value="Genomic_DNA"/>
</dbReference>
<dbReference type="Pfam" id="PF05116">
    <property type="entry name" value="S6PP"/>
    <property type="match status" value="1"/>
</dbReference>
<sequence>MTSPLPLITTLPRQRLASVRFILTDVDDTLTWESQLPLAAYQALAQLQQVGIAVIPVTGGCAGWADMIARLWPVKGVICEGGGCYLYKNERGQLRYDYWQAESLMRQRQQQLLQQVQAVLADYPPLRLAQDQHYRLTDVAIDYAQDQHPPQPKLANALLRRLQQLQLTAKASSIHINVSQGGYDKWRMSERVLQQHFGLSQAAMAEQVLYVGDAPNDEPMFARFPLSVGVANIQSHLATLAARPGWLTGQPGGYGFAELATWLVSQQDQTA</sequence>
<evidence type="ECO:0000313" key="2">
    <source>
        <dbReference type="EMBL" id="MFB9887797.1"/>
    </source>
</evidence>
<evidence type="ECO:0000313" key="3">
    <source>
        <dbReference type="Proteomes" id="UP001589628"/>
    </source>
</evidence>
<dbReference type="GO" id="GO:0016787">
    <property type="term" value="F:hydrolase activity"/>
    <property type="evidence" value="ECO:0007669"/>
    <property type="project" value="UniProtKB-KW"/>
</dbReference>